<keyword evidence="12" id="KW-1185">Reference proteome</keyword>
<dbReference type="GO" id="GO:0071021">
    <property type="term" value="C:U2-type post-spliceosomal complex"/>
    <property type="evidence" value="ECO:0007669"/>
    <property type="project" value="EnsemblFungi"/>
</dbReference>
<evidence type="ECO:0000256" key="1">
    <source>
        <dbReference type="ARBA" id="ARBA00004123"/>
    </source>
</evidence>
<dbReference type="GeneID" id="11532225"/>
<feature type="region of interest" description="Disordered" evidence="9">
    <location>
        <begin position="347"/>
        <end position="370"/>
    </location>
</feature>
<dbReference type="InterPro" id="IPR039974">
    <property type="entry name" value="Splicing_factor_SLU7"/>
</dbReference>
<dbReference type="GO" id="GO:0000386">
    <property type="term" value="F:second spliceosomal transesterification activity"/>
    <property type="evidence" value="ECO:0007669"/>
    <property type="project" value="EnsemblFungi"/>
</dbReference>
<evidence type="ECO:0000313" key="11">
    <source>
        <dbReference type="EMBL" id="CCE61282.1"/>
    </source>
</evidence>
<evidence type="ECO:0000256" key="6">
    <source>
        <dbReference type="ARBA" id="ARBA00023242"/>
    </source>
</evidence>
<dbReference type="SUPFAM" id="SSF57756">
    <property type="entry name" value="Retrovirus zinc finger-like domains"/>
    <property type="match status" value="1"/>
</dbReference>
<name>G8BN04_TETPH</name>
<comment type="subcellular location">
    <subcellularLocation>
        <location evidence="1 8">Nucleus</location>
    </subcellularLocation>
</comment>
<protein>
    <recommendedName>
        <fullName evidence="8">Pre-mRNA-splicing factor SLU7</fullName>
    </recommendedName>
</protein>
<dbReference type="OrthoDB" id="249612at2759"/>
<dbReference type="HOGENOM" id="CLU_072877_0_0_1"/>
<dbReference type="AlphaFoldDB" id="G8BN04"/>
<keyword evidence="4 8" id="KW-0747">Spliceosome</keyword>
<dbReference type="GO" id="GO:0000974">
    <property type="term" value="C:Prp19 complex"/>
    <property type="evidence" value="ECO:0007669"/>
    <property type="project" value="EnsemblFungi"/>
</dbReference>
<dbReference type="GO" id="GO:0008270">
    <property type="term" value="F:zinc ion binding"/>
    <property type="evidence" value="ECO:0007669"/>
    <property type="project" value="UniProtKB-KW"/>
</dbReference>
<dbReference type="GO" id="GO:0000350">
    <property type="term" value="P:generation of catalytic spliceosome for second transesterification step"/>
    <property type="evidence" value="ECO:0007669"/>
    <property type="project" value="EnsemblFungi"/>
</dbReference>
<comment type="similarity">
    <text evidence="2 8">Belongs to the SLU7 family.</text>
</comment>
<evidence type="ECO:0000259" key="10">
    <source>
        <dbReference type="PROSITE" id="PS50158"/>
    </source>
</evidence>
<feature type="compositionally biased region" description="Basic and acidic residues" evidence="9">
    <location>
        <begin position="15"/>
        <end position="37"/>
    </location>
</feature>
<dbReference type="PANTHER" id="PTHR12942:SF2">
    <property type="entry name" value="PRE-MRNA-SPLICING FACTOR SLU7"/>
    <property type="match status" value="1"/>
</dbReference>
<keyword evidence="5 8" id="KW-0508">mRNA splicing</keyword>
<evidence type="ECO:0000256" key="9">
    <source>
        <dbReference type="SAM" id="MobiDB-lite"/>
    </source>
</evidence>
<dbReference type="PANTHER" id="PTHR12942">
    <property type="entry name" value="STEP II SPLICING FACTOR SLU7"/>
    <property type="match status" value="1"/>
</dbReference>
<proteinExistence type="inferred from homology"/>
<dbReference type="InterPro" id="IPR036875">
    <property type="entry name" value="Znf_CCHC_sf"/>
</dbReference>
<keyword evidence="7" id="KW-0479">Metal-binding</keyword>
<dbReference type="eggNOG" id="KOG2560">
    <property type="taxonomic scope" value="Eukaryota"/>
</dbReference>
<dbReference type="EMBL" id="HE612856">
    <property type="protein sequence ID" value="CCE61282.1"/>
    <property type="molecule type" value="Genomic_DNA"/>
</dbReference>
<dbReference type="RefSeq" id="XP_003683716.1">
    <property type="nucleotide sequence ID" value="XM_003683668.1"/>
</dbReference>
<evidence type="ECO:0000256" key="4">
    <source>
        <dbReference type="ARBA" id="ARBA00022728"/>
    </source>
</evidence>
<dbReference type="InterPro" id="IPR001878">
    <property type="entry name" value="Znf_CCHC"/>
</dbReference>
<dbReference type="PROSITE" id="PS50158">
    <property type="entry name" value="ZF_CCHC"/>
    <property type="match status" value="1"/>
</dbReference>
<comment type="subunit">
    <text evidence="8">Associated with the spliceosome.</text>
</comment>
<keyword evidence="7" id="KW-0862">Zinc</keyword>
<evidence type="ECO:0000256" key="8">
    <source>
        <dbReference type="RuleBase" id="RU367071"/>
    </source>
</evidence>
<feature type="domain" description="CCHC-type" evidence="10">
    <location>
        <begin position="105"/>
        <end position="118"/>
    </location>
</feature>
<dbReference type="InterPro" id="IPR021715">
    <property type="entry name" value="Slu7_dom"/>
</dbReference>
<evidence type="ECO:0000256" key="2">
    <source>
        <dbReference type="ARBA" id="ARBA00007203"/>
    </source>
</evidence>
<gene>
    <name evidence="11" type="primary">TPHA0A02000</name>
    <name evidence="11" type="ordered locus">TPHA_0A02000</name>
</gene>
<evidence type="ECO:0000256" key="7">
    <source>
        <dbReference type="PROSITE-ProRule" id="PRU00047"/>
    </source>
</evidence>
<reference evidence="11 12" key="1">
    <citation type="journal article" date="2011" name="Proc. Natl. Acad. Sci. U.S.A.">
        <title>Evolutionary erosion of yeast sex chromosomes by mating-type switching accidents.</title>
        <authorList>
            <person name="Gordon J.L."/>
            <person name="Armisen D."/>
            <person name="Proux-Wera E."/>
            <person name="Oheigeartaigh S.S."/>
            <person name="Byrne K.P."/>
            <person name="Wolfe K.H."/>
        </authorList>
    </citation>
    <scope>NUCLEOTIDE SEQUENCE [LARGE SCALE GENOMIC DNA]</scope>
    <source>
        <strain evidence="12">ATCC 24235 / CBS 4417 / NBRC 1672 / NRRL Y-8282 / UCD 70-5</strain>
    </source>
</reference>
<evidence type="ECO:0000313" key="12">
    <source>
        <dbReference type="Proteomes" id="UP000005666"/>
    </source>
</evidence>
<accession>G8BN04</accession>
<dbReference type="KEGG" id="tpf:TPHA_0A02000"/>
<evidence type="ECO:0000256" key="3">
    <source>
        <dbReference type="ARBA" id="ARBA00022664"/>
    </source>
</evidence>
<dbReference type="Proteomes" id="UP000005666">
    <property type="component" value="Chromosome 1"/>
</dbReference>
<feature type="compositionally biased region" description="Basic residues" evidence="9">
    <location>
        <begin position="1"/>
        <end position="13"/>
    </location>
</feature>
<sequence>MNKNKATNHRVAKKAQNDHIPKYIKDQPWFYKDDKKLNNSNDDQNSENKNEDDYLLHHRQKNKGNNALDINNNSEAKIGMGINDEVVKISQRSYRKNRGTISQTCANCGLEGHVTRDCLERPTKIVKQANGDTEEPISVRSENIASDYDAKRDRWFGFSWKGDNEVLSSWQKRQEKATIEEGSTRDITNNEATEWDTDEEIELTKLGLYKDDTGLLKVDDADKKGIKMMSVRLREDKANYLKDIYSEDIKYDPKSRIYKDSKVGEVNEKSNMFHRYLTGEGVEFDKLNKISIENAKKEGIKSMDTNPDKVKHVLIANPTKYEKMVKEMREHPKEDESKVKTVNYNDLEARPVEGKRQKKKTKKILADMYG</sequence>
<dbReference type="Pfam" id="PF11708">
    <property type="entry name" value="Slu7"/>
    <property type="match status" value="1"/>
</dbReference>
<comment type="function">
    <text evidence="8">Involved in pre-mRNA splicing.</text>
</comment>
<keyword evidence="7" id="KW-0863">Zinc-finger</keyword>
<keyword evidence="3 8" id="KW-0507">mRNA processing</keyword>
<dbReference type="STRING" id="1071381.G8BN04"/>
<dbReference type="GO" id="GO:0030628">
    <property type="term" value="F:pre-mRNA 3'-splice site binding"/>
    <property type="evidence" value="ECO:0007669"/>
    <property type="project" value="UniProtKB-UniRule"/>
</dbReference>
<feature type="region of interest" description="Disordered" evidence="9">
    <location>
        <begin position="1"/>
        <end position="51"/>
    </location>
</feature>
<organism evidence="11 12">
    <name type="scientific">Tetrapisispora phaffii (strain ATCC 24235 / CBS 4417 / NBRC 1672 / NRRL Y-8282 / UCD 70-5)</name>
    <name type="common">Yeast</name>
    <name type="synonym">Fabospora phaffii</name>
    <dbReference type="NCBI Taxonomy" id="1071381"/>
    <lineage>
        <taxon>Eukaryota</taxon>
        <taxon>Fungi</taxon>
        <taxon>Dikarya</taxon>
        <taxon>Ascomycota</taxon>
        <taxon>Saccharomycotina</taxon>
        <taxon>Saccharomycetes</taxon>
        <taxon>Saccharomycetales</taxon>
        <taxon>Saccharomycetaceae</taxon>
        <taxon>Tetrapisispora</taxon>
    </lineage>
</organism>
<dbReference type="OMA" id="KSKMFRR"/>
<evidence type="ECO:0000256" key="5">
    <source>
        <dbReference type="ARBA" id="ARBA00023187"/>
    </source>
</evidence>
<keyword evidence="6 8" id="KW-0539">Nucleus</keyword>